<protein>
    <submittedName>
        <fullName evidence="4">Putative fam96b-like protein</fullName>
    </submittedName>
</protein>
<dbReference type="STRING" id="52586.A0A0B1P177"/>
<dbReference type="HOGENOM" id="CLU_075876_1_0_1"/>
<dbReference type="OMA" id="YETKEHH"/>
<dbReference type="InterPro" id="IPR034904">
    <property type="entry name" value="FSCA_dom_sf"/>
</dbReference>
<keyword evidence="2" id="KW-0159">Chromosome partition</keyword>
<comment type="caution">
    <text evidence="4">The sequence shown here is derived from an EMBL/GenBank/DDBJ whole genome shotgun (WGS) entry which is preliminary data.</text>
</comment>
<evidence type="ECO:0000313" key="5">
    <source>
        <dbReference type="Proteomes" id="UP000030854"/>
    </source>
</evidence>
<dbReference type="InterPro" id="IPR002744">
    <property type="entry name" value="MIP18-like"/>
</dbReference>
<sequence length="204" mass="22804">MIFDNANPKILDTSELALHRERRKNKSVAEPEETVMDILLDNKFYKIDPFYTSEHPDSDSDSGSSTEPIDEQEIYDLIAPISDPEHPLSLESLGVVKLQDVHLTQVSDQLSPIVISHVLVELTPTVTHCSLATVIGLGVRVRLEQALPPSYRVEVKIKKDTHSQAEEVSKQLADKERVAAALENENLLGILKKMMKPCLDKTNL</sequence>
<dbReference type="SUPFAM" id="SSF117916">
    <property type="entry name" value="Fe-S cluster assembly (FSCA) domain-like"/>
    <property type="match status" value="1"/>
</dbReference>
<name>A0A0B1P177_UNCNE</name>
<feature type="domain" description="MIP18 family-like" evidence="3">
    <location>
        <begin position="71"/>
        <end position="155"/>
    </location>
</feature>
<dbReference type="AlphaFoldDB" id="A0A0B1P177"/>
<dbReference type="Gene3D" id="3.30.300.130">
    <property type="entry name" value="Fe-S cluster assembly (FSCA)"/>
    <property type="match status" value="1"/>
</dbReference>
<dbReference type="GO" id="GO:0007059">
    <property type="term" value="P:chromosome segregation"/>
    <property type="evidence" value="ECO:0007669"/>
    <property type="project" value="UniProtKB-KW"/>
</dbReference>
<proteinExistence type="inferred from homology"/>
<dbReference type="Gene3D" id="6.10.250.1280">
    <property type="match status" value="1"/>
</dbReference>
<dbReference type="OrthoDB" id="2746at2759"/>
<dbReference type="PANTHER" id="PTHR12377:SF0">
    <property type="entry name" value="CYTOSOLIC IRON-SULFUR ASSEMBLY COMPONENT 2B"/>
    <property type="match status" value="1"/>
</dbReference>
<comment type="similarity">
    <text evidence="1">Belongs to the MIP18 family.</text>
</comment>
<dbReference type="Proteomes" id="UP000030854">
    <property type="component" value="Unassembled WGS sequence"/>
</dbReference>
<evidence type="ECO:0000313" key="4">
    <source>
        <dbReference type="EMBL" id="KHJ30579.1"/>
    </source>
</evidence>
<organism evidence="4 5">
    <name type="scientific">Uncinula necator</name>
    <name type="common">Grape powdery mildew</name>
    <dbReference type="NCBI Taxonomy" id="52586"/>
    <lineage>
        <taxon>Eukaryota</taxon>
        <taxon>Fungi</taxon>
        <taxon>Dikarya</taxon>
        <taxon>Ascomycota</taxon>
        <taxon>Pezizomycotina</taxon>
        <taxon>Leotiomycetes</taxon>
        <taxon>Erysiphales</taxon>
        <taxon>Erysiphaceae</taxon>
        <taxon>Erysiphe</taxon>
    </lineage>
</organism>
<dbReference type="Pfam" id="PF01883">
    <property type="entry name" value="FeS_assembly_P"/>
    <property type="match status" value="1"/>
</dbReference>
<dbReference type="GO" id="GO:0097361">
    <property type="term" value="C:cytosolic [4Fe-4S] assembly targeting complex"/>
    <property type="evidence" value="ECO:0007669"/>
    <property type="project" value="EnsemblFungi"/>
</dbReference>
<dbReference type="InterPro" id="IPR039796">
    <property type="entry name" value="MIP18"/>
</dbReference>
<dbReference type="GO" id="GO:0051604">
    <property type="term" value="P:protein maturation"/>
    <property type="evidence" value="ECO:0007669"/>
    <property type="project" value="InterPro"/>
</dbReference>
<keyword evidence="5" id="KW-1185">Reference proteome</keyword>
<dbReference type="GO" id="GO:0016226">
    <property type="term" value="P:iron-sulfur cluster assembly"/>
    <property type="evidence" value="ECO:0007669"/>
    <property type="project" value="EnsemblFungi"/>
</dbReference>
<dbReference type="PANTHER" id="PTHR12377">
    <property type="entry name" value="CYTOSOLIC IRON-SULFUR ASSEMBLY COMPONENT 2B-RELATED"/>
    <property type="match status" value="1"/>
</dbReference>
<evidence type="ECO:0000256" key="1">
    <source>
        <dbReference type="ARBA" id="ARBA00010381"/>
    </source>
</evidence>
<evidence type="ECO:0000259" key="3">
    <source>
        <dbReference type="Pfam" id="PF01883"/>
    </source>
</evidence>
<gene>
    <name evidence="4" type="ORF">EV44_g4681</name>
</gene>
<evidence type="ECO:0000256" key="2">
    <source>
        <dbReference type="ARBA" id="ARBA00022829"/>
    </source>
</evidence>
<dbReference type="EMBL" id="JNVN01003943">
    <property type="protein sequence ID" value="KHJ30579.1"/>
    <property type="molecule type" value="Genomic_DNA"/>
</dbReference>
<reference evidence="4 5" key="1">
    <citation type="journal article" date="2014" name="BMC Genomics">
        <title>Adaptive genomic structural variation in the grape powdery mildew pathogen, Erysiphe necator.</title>
        <authorList>
            <person name="Jones L."/>
            <person name="Riaz S."/>
            <person name="Morales-Cruz A."/>
            <person name="Amrine K.C."/>
            <person name="McGuire B."/>
            <person name="Gubler W.D."/>
            <person name="Walker M.A."/>
            <person name="Cantu D."/>
        </authorList>
    </citation>
    <scope>NUCLEOTIDE SEQUENCE [LARGE SCALE GENOMIC DNA]</scope>
    <source>
        <strain evidence="5">c</strain>
    </source>
</reference>
<accession>A0A0B1P177</accession>